<dbReference type="Pfam" id="PF04464">
    <property type="entry name" value="Glyphos_transf"/>
    <property type="match status" value="1"/>
</dbReference>
<keyword evidence="5" id="KW-0777">Teichoic acid biosynthesis</keyword>
<dbReference type="KEGG" id="sca:SCA_2107"/>
<dbReference type="GO" id="GO:0047355">
    <property type="term" value="F:CDP-glycerol glycerophosphotransferase activity"/>
    <property type="evidence" value="ECO:0007669"/>
    <property type="project" value="InterPro"/>
</dbReference>
<protein>
    <submittedName>
        <fullName evidence="8">Teichoic acid biosynthesis protein</fullName>
    </submittedName>
</protein>
<dbReference type="CAZy" id="GT4">
    <property type="family name" value="Glycosyltransferase Family 4"/>
</dbReference>
<dbReference type="InterPro" id="IPR007554">
    <property type="entry name" value="Glycerophosphate_synth"/>
</dbReference>
<evidence type="ECO:0000313" key="9">
    <source>
        <dbReference type="Proteomes" id="UP000000444"/>
    </source>
</evidence>
<evidence type="ECO:0000259" key="7">
    <source>
        <dbReference type="Pfam" id="PF00534"/>
    </source>
</evidence>
<sequence>MIEKSKVKEILKFASKPVKENLLNSKIRRNAYYLDCIRLHKVKGKEVLLESYHGVNFTGNAYALFRKLIESYPEYKCHIAIKDINDPMIKLLKEEYKRKNFSVVEYESKKYLKLLATCKYLVNDTSFMPYFIKREEQVYLNTWHGTPLKTLGLDIKEASINEHKNIQKNLFSADKLSMPNQFTAEKLIKSNDLDGVLNAEVSILGNARVDLTLNSVSSEVIDKYQLNNDKKIVLFAPTWKKSEEETTDEEILDLIEQTNIIQQTLGREYHVYLKSHYFIYKKLLNTSYEEHLIPNWVDTNEILAAVDLLITDYSSIFFDFLPLKRPIHFFMPDKMEYESERGLYLELNSLPGRISNNIEELVANLKIDTNNYLSCYQNNTDNFMKLYCANDNGISSARTLDFLFGKIKGEKIFKSNKKVIVFYGGGFYNNGITNSIINLSKHFDYNKYEFVLIENSKIFKDKIRNLKRLDSRVHVISKFSYTNRNIYDTLSQNFLYRQGYNSKFINKKYLKKYFALDYKRVFGNLDPDIMIDYGGYNKMFTALFAFSPAKTKVIFLHNDMYGEYNKMINGRYTHKWNLKVIFSLYDEFDKLVSVTDSVNKANKENLKNFITHPDEKMISISNIIDGDEVKFMAQAADDKANHVRLYKKNQLQDFIIYDSEEKSDFNLELHCIQAPSKEDYNFVNVARLSPEKNHEVLIKAFKTIVEKEKKSKLYILGDGPLYNQLQQLIKKMNLE</sequence>
<keyword evidence="4" id="KW-0808">Transferase</keyword>
<dbReference type="HOGENOM" id="CLU_009366_0_0_9"/>
<comment type="subcellular location">
    <subcellularLocation>
        <location evidence="1">Cell membrane</location>
        <topology evidence="1">Peripheral membrane protein</topology>
    </subcellularLocation>
</comment>
<evidence type="ECO:0000256" key="5">
    <source>
        <dbReference type="ARBA" id="ARBA00022944"/>
    </source>
</evidence>
<dbReference type="Pfam" id="PF00534">
    <property type="entry name" value="Glycos_transf_1"/>
    <property type="match status" value="1"/>
</dbReference>
<evidence type="ECO:0000256" key="2">
    <source>
        <dbReference type="ARBA" id="ARBA00010488"/>
    </source>
</evidence>
<dbReference type="Gene3D" id="3.40.50.2000">
    <property type="entry name" value="Glycogen Phosphorylase B"/>
    <property type="match status" value="2"/>
</dbReference>
<dbReference type="GO" id="GO:0019350">
    <property type="term" value="P:teichoic acid biosynthetic process"/>
    <property type="evidence" value="ECO:0007669"/>
    <property type="project" value="UniProtKB-KW"/>
</dbReference>
<keyword evidence="9" id="KW-1185">Reference proteome</keyword>
<accession>B9DJZ3</accession>
<keyword evidence="6" id="KW-0472">Membrane</keyword>
<comment type="similarity">
    <text evidence="2">Belongs to the CDP-glycerol glycerophosphotransferase family.</text>
</comment>
<feature type="domain" description="Glycosyl transferase family 1" evidence="7">
    <location>
        <begin position="676"/>
        <end position="734"/>
    </location>
</feature>
<dbReference type="GO" id="GO:0016757">
    <property type="term" value="F:glycosyltransferase activity"/>
    <property type="evidence" value="ECO:0007669"/>
    <property type="project" value="InterPro"/>
</dbReference>
<dbReference type="InterPro" id="IPR043149">
    <property type="entry name" value="TagF_N"/>
</dbReference>
<dbReference type="eggNOG" id="COG0438">
    <property type="taxonomic scope" value="Bacteria"/>
</dbReference>
<proteinExistence type="inferred from homology"/>
<evidence type="ECO:0000256" key="1">
    <source>
        <dbReference type="ARBA" id="ARBA00004202"/>
    </source>
</evidence>
<reference evidence="8 9" key="1">
    <citation type="journal article" date="2009" name="Appl. Environ. Microbiol.">
        <title>Genome analysis of the meat starter culture bacterium Staphylococcus carnosus TM300.</title>
        <authorList>
            <person name="Rosenstein R."/>
            <person name="Nerz C."/>
            <person name="Biswas L."/>
            <person name="Resch A."/>
            <person name="Raddatz G."/>
            <person name="Schuster S.C."/>
            <person name="Goetz F."/>
        </authorList>
    </citation>
    <scope>NUCLEOTIDE SEQUENCE [LARGE SCALE GENOMIC DNA]</scope>
    <source>
        <strain evidence="8 9">TM300</strain>
    </source>
</reference>
<dbReference type="Gene3D" id="3.40.50.12580">
    <property type="match status" value="1"/>
</dbReference>
<dbReference type="PANTHER" id="PTHR37316:SF3">
    <property type="entry name" value="TEICHOIC ACID GLYCEROL-PHOSPHATE TRANSFERASE"/>
    <property type="match status" value="1"/>
</dbReference>
<evidence type="ECO:0000313" key="8">
    <source>
        <dbReference type="EMBL" id="CAL29012.1"/>
    </source>
</evidence>
<name>B9DJZ3_STACT</name>
<dbReference type="Proteomes" id="UP000000444">
    <property type="component" value="Chromosome"/>
</dbReference>
<dbReference type="BioCyc" id="SCAR396513:SCA_RS10630-MONOMER"/>
<keyword evidence="3" id="KW-1003">Cell membrane</keyword>
<dbReference type="eggNOG" id="COG1887">
    <property type="taxonomic scope" value="Bacteria"/>
</dbReference>
<evidence type="ECO:0000256" key="6">
    <source>
        <dbReference type="ARBA" id="ARBA00023136"/>
    </source>
</evidence>
<evidence type="ECO:0000256" key="3">
    <source>
        <dbReference type="ARBA" id="ARBA00022475"/>
    </source>
</evidence>
<dbReference type="EMBL" id="AM295250">
    <property type="protein sequence ID" value="CAL29012.1"/>
    <property type="molecule type" value="Genomic_DNA"/>
</dbReference>
<dbReference type="InterPro" id="IPR051612">
    <property type="entry name" value="Teichoic_Acid_Biosynth"/>
</dbReference>
<dbReference type="Gene3D" id="3.40.50.11820">
    <property type="match status" value="1"/>
</dbReference>
<dbReference type="GO" id="GO:0005886">
    <property type="term" value="C:plasma membrane"/>
    <property type="evidence" value="ECO:0007669"/>
    <property type="project" value="UniProtKB-SubCell"/>
</dbReference>
<gene>
    <name evidence="8" type="primary">tagF2</name>
    <name evidence="8" type="ordered locus">Sca_2107</name>
</gene>
<dbReference type="AlphaFoldDB" id="B9DJZ3"/>
<dbReference type="PANTHER" id="PTHR37316">
    <property type="entry name" value="TEICHOIC ACID GLYCEROL-PHOSPHATE PRIMASE"/>
    <property type="match status" value="1"/>
</dbReference>
<dbReference type="InterPro" id="IPR043148">
    <property type="entry name" value="TagF_C"/>
</dbReference>
<evidence type="ECO:0000256" key="4">
    <source>
        <dbReference type="ARBA" id="ARBA00022679"/>
    </source>
</evidence>
<dbReference type="InterPro" id="IPR001296">
    <property type="entry name" value="Glyco_trans_1"/>
</dbReference>
<organism evidence="8 9">
    <name type="scientific">Staphylococcus carnosus (strain TM300)</name>
    <dbReference type="NCBI Taxonomy" id="396513"/>
    <lineage>
        <taxon>Bacteria</taxon>
        <taxon>Bacillati</taxon>
        <taxon>Bacillota</taxon>
        <taxon>Bacilli</taxon>
        <taxon>Bacillales</taxon>
        <taxon>Staphylococcaceae</taxon>
        <taxon>Staphylococcus</taxon>
    </lineage>
</organism>
<dbReference type="SUPFAM" id="SSF53756">
    <property type="entry name" value="UDP-Glycosyltransferase/glycogen phosphorylase"/>
    <property type="match status" value="2"/>
</dbReference>